<feature type="transmembrane region" description="Helical" evidence="7">
    <location>
        <begin position="146"/>
        <end position="167"/>
    </location>
</feature>
<evidence type="ECO:0000313" key="10">
    <source>
        <dbReference type="EMBL" id="AHM03630.1"/>
    </source>
</evidence>
<dbReference type="InterPro" id="IPR006685">
    <property type="entry name" value="MscS_channel_2nd"/>
</dbReference>
<keyword evidence="3" id="KW-1003">Cell membrane</keyword>
<dbReference type="InterPro" id="IPR010920">
    <property type="entry name" value="LSM_dom_sf"/>
</dbReference>
<evidence type="ECO:0000256" key="4">
    <source>
        <dbReference type="ARBA" id="ARBA00022692"/>
    </source>
</evidence>
<dbReference type="SUPFAM" id="SSF50182">
    <property type="entry name" value="Sm-like ribonucleoproteins"/>
    <property type="match status" value="1"/>
</dbReference>
<dbReference type="SUPFAM" id="SSF82689">
    <property type="entry name" value="Mechanosensitive channel protein MscS (YggB), C-terminal domain"/>
    <property type="match status" value="1"/>
</dbReference>
<dbReference type="KEGG" id="red:roselon_01240"/>
<comment type="subcellular location">
    <subcellularLocation>
        <location evidence="1">Cell membrane</location>
        <topology evidence="1">Multi-pass membrane protein</topology>
    </subcellularLocation>
</comment>
<dbReference type="GO" id="GO:0008381">
    <property type="term" value="F:mechanosensitive monoatomic ion channel activity"/>
    <property type="evidence" value="ECO:0007669"/>
    <property type="project" value="UniProtKB-ARBA"/>
</dbReference>
<organism evidence="10 11">
    <name type="scientific">Roseicyclus elongatus DSM 19469</name>
    <dbReference type="NCBI Taxonomy" id="1294273"/>
    <lineage>
        <taxon>Bacteria</taxon>
        <taxon>Pseudomonadati</taxon>
        <taxon>Pseudomonadota</taxon>
        <taxon>Alphaproteobacteria</taxon>
        <taxon>Rhodobacterales</taxon>
        <taxon>Roseobacteraceae</taxon>
        <taxon>Roseicyclus</taxon>
    </lineage>
</organism>
<evidence type="ECO:0000256" key="5">
    <source>
        <dbReference type="ARBA" id="ARBA00022989"/>
    </source>
</evidence>
<dbReference type="Gene3D" id="1.10.287.1260">
    <property type="match status" value="1"/>
</dbReference>
<evidence type="ECO:0000313" key="11">
    <source>
        <dbReference type="Proteomes" id="UP000019593"/>
    </source>
</evidence>
<evidence type="ECO:0000256" key="3">
    <source>
        <dbReference type="ARBA" id="ARBA00022475"/>
    </source>
</evidence>
<feature type="transmembrane region" description="Helical" evidence="7">
    <location>
        <begin position="179"/>
        <end position="198"/>
    </location>
</feature>
<dbReference type="Gene3D" id="2.30.30.60">
    <property type="match status" value="1"/>
</dbReference>
<dbReference type="InterPro" id="IPR049278">
    <property type="entry name" value="MS_channel_C"/>
</dbReference>
<comment type="similarity">
    <text evidence="2">Belongs to the MscS (TC 1.A.23) family.</text>
</comment>
<keyword evidence="4 7" id="KW-0812">Transmembrane</keyword>
<evidence type="ECO:0000256" key="1">
    <source>
        <dbReference type="ARBA" id="ARBA00004651"/>
    </source>
</evidence>
<feature type="transmembrane region" description="Helical" evidence="7">
    <location>
        <begin position="289"/>
        <end position="307"/>
    </location>
</feature>
<feature type="transmembrane region" description="Helical" evidence="7">
    <location>
        <begin position="105"/>
        <end position="125"/>
    </location>
</feature>
<sequence>MPEDAATRAEKAPWQARPIVHVENPFHADGIHMRPALAKCHAWRNPGWALGSKGAAERTAMEPETETPDAPLSEATPLEQLTLAFEGLLDQGSVFAEGLLRPWNAYQVAIALGLIALAWVLTRAFGPRIRAWMASREGWPTWRMRILVIVHRRLFLIFFVLLLWSVVLIMREVTWPSRSYLLSVFAELATAWLFVAVVARLIRSPVLRSLARYGAWIYVTIAILNLREEVGALLDSVGFSLGGIRLSLLGLLQAVLFVALLVMAARFLTRTSTARIEKNEDLSPSMRVLVVKAIQVLLYGAAIYIGLRASGVDLTGLAVLSGAIGVGLGFGLQKVVSNLVSGVIILLDKSIKPGDVISLGDTFGWIQTLGARYASVVTRDGKEYLIPNEDLITNQVVNWSHTNEFVRLDIHFGTSYGDDPHLVRRIAIEAAMAVDRVLTDRKPVCHIIGFGDSSVDYILRFWIRDPTGGLTNIRGNVFLALWDAFQENGISIPFPQREVRMLGDSTPPGR</sequence>
<evidence type="ECO:0000259" key="9">
    <source>
        <dbReference type="Pfam" id="PF21082"/>
    </source>
</evidence>
<dbReference type="Pfam" id="PF00924">
    <property type="entry name" value="MS_channel_2nd"/>
    <property type="match status" value="1"/>
</dbReference>
<dbReference type="GO" id="GO:0005886">
    <property type="term" value="C:plasma membrane"/>
    <property type="evidence" value="ECO:0007669"/>
    <property type="project" value="UniProtKB-SubCell"/>
</dbReference>
<feature type="domain" description="Mechanosensitive ion channel MscS" evidence="8">
    <location>
        <begin position="335"/>
        <end position="401"/>
    </location>
</feature>
<feature type="domain" description="Mechanosensitive ion channel MscS C-terminal" evidence="9">
    <location>
        <begin position="410"/>
        <end position="492"/>
    </location>
</feature>
<keyword evidence="5 7" id="KW-1133">Transmembrane helix</keyword>
<proteinExistence type="inferred from homology"/>
<dbReference type="Proteomes" id="UP000019593">
    <property type="component" value="Chromosome"/>
</dbReference>
<dbReference type="InterPro" id="IPR023408">
    <property type="entry name" value="MscS_beta-dom_sf"/>
</dbReference>
<dbReference type="HOGENOM" id="CLU_037945_9_1_5"/>
<dbReference type="PANTHER" id="PTHR30347:SF1">
    <property type="entry name" value="MECHANOSENSITIVE CHANNEL MSCK"/>
    <property type="match status" value="1"/>
</dbReference>
<dbReference type="Pfam" id="PF21082">
    <property type="entry name" value="MS_channel_3rd"/>
    <property type="match status" value="1"/>
</dbReference>
<reference evidence="10 11" key="1">
    <citation type="submission" date="2013-03" db="EMBL/GenBank/DDBJ databases">
        <authorList>
            <person name="Fiebig A."/>
            <person name="Goeker M."/>
            <person name="Klenk H.-P.P."/>
        </authorList>
    </citation>
    <scope>NUCLEOTIDE SEQUENCE [LARGE SCALE GENOMIC DNA]</scope>
    <source>
        <strain evidence="11">DSM 19469</strain>
    </source>
</reference>
<protein>
    <submittedName>
        <fullName evidence="10">Potassium efflux system KefA protein / Small-conductance mechanosensitive channel</fullName>
    </submittedName>
</protein>
<dbReference type="PANTHER" id="PTHR30347">
    <property type="entry name" value="POTASSIUM CHANNEL RELATED"/>
    <property type="match status" value="1"/>
</dbReference>
<feature type="transmembrane region" description="Helical" evidence="7">
    <location>
        <begin position="210"/>
        <end position="226"/>
    </location>
</feature>
<dbReference type="AlphaFoldDB" id="W8SM58"/>
<dbReference type="InterPro" id="IPR052702">
    <property type="entry name" value="MscS-like_channel"/>
</dbReference>
<feature type="transmembrane region" description="Helical" evidence="7">
    <location>
        <begin position="319"/>
        <end position="347"/>
    </location>
</feature>
<dbReference type="EMBL" id="CP004372">
    <property type="protein sequence ID" value="AHM03630.1"/>
    <property type="molecule type" value="Genomic_DNA"/>
</dbReference>
<dbReference type="eggNOG" id="COG3264">
    <property type="taxonomic scope" value="Bacteria"/>
</dbReference>
<evidence type="ECO:0000259" key="8">
    <source>
        <dbReference type="Pfam" id="PF00924"/>
    </source>
</evidence>
<name>W8SM58_9RHOB</name>
<accession>W8SM58</accession>
<dbReference type="Gene3D" id="3.30.70.100">
    <property type="match status" value="1"/>
</dbReference>
<dbReference type="PATRIC" id="fig|1294273.3.peg.1217"/>
<dbReference type="InterPro" id="IPR011066">
    <property type="entry name" value="MscS_channel_C_sf"/>
</dbReference>
<keyword evidence="6 7" id="KW-0472">Membrane</keyword>
<evidence type="ECO:0000256" key="6">
    <source>
        <dbReference type="ARBA" id="ARBA00023136"/>
    </source>
</evidence>
<dbReference type="InterPro" id="IPR011014">
    <property type="entry name" value="MscS_channel_TM-2"/>
</dbReference>
<feature type="transmembrane region" description="Helical" evidence="7">
    <location>
        <begin position="246"/>
        <end position="268"/>
    </location>
</feature>
<evidence type="ECO:0000256" key="7">
    <source>
        <dbReference type="SAM" id="Phobius"/>
    </source>
</evidence>
<dbReference type="STRING" id="1294273.roselon_01240"/>
<evidence type="ECO:0000256" key="2">
    <source>
        <dbReference type="ARBA" id="ARBA00008017"/>
    </source>
</evidence>
<gene>
    <name evidence="10" type="ORF">roselon_01240</name>
</gene>
<dbReference type="SUPFAM" id="SSF82861">
    <property type="entry name" value="Mechanosensitive channel protein MscS (YggB), transmembrane region"/>
    <property type="match status" value="1"/>
</dbReference>
<keyword evidence="11" id="KW-1185">Reference proteome</keyword>